<dbReference type="InterPro" id="IPR029058">
    <property type="entry name" value="AB_hydrolase_fold"/>
</dbReference>
<evidence type="ECO:0000313" key="4">
    <source>
        <dbReference type="Proteomes" id="UP000294498"/>
    </source>
</evidence>
<evidence type="ECO:0000259" key="2">
    <source>
        <dbReference type="Pfam" id="PF00326"/>
    </source>
</evidence>
<dbReference type="PANTHER" id="PTHR42776">
    <property type="entry name" value="SERINE PEPTIDASE S9 FAMILY MEMBER"/>
    <property type="match status" value="1"/>
</dbReference>
<dbReference type="InterPro" id="IPR001375">
    <property type="entry name" value="Peptidase_S9_cat"/>
</dbReference>
<evidence type="ECO:0000313" key="3">
    <source>
        <dbReference type="EMBL" id="TDX01851.1"/>
    </source>
</evidence>
<keyword evidence="1" id="KW-0378">Hydrolase</keyword>
<dbReference type="PANTHER" id="PTHR42776:SF28">
    <property type="entry name" value="GLUTAMYL ENDOPEPTIDASE, CHLOROPLASTIC-RELATED"/>
    <property type="match status" value="1"/>
</dbReference>
<evidence type="ECO:0000256" key="1">
    <source>
        <dbReference type="ARBA" id="ARBA00022801"/>
    </source>
</evidence>
<dbReference type="Proteomes" id="UP000294498">
    <property type="component" value="Unassembled WGS sequence"/>
</dbReference>
<dbReference type="SUPFAM" id="SSF53474">
    <property type="entry name" value="alpha/beta-Hydrolases"/>
    <property type="match status" value="1"/>
</dbReference>
<dbReference type="GO" id="GO:0006508">
    <property type="term" value="P:proteolysis"/>
    <property type="evidence" value="ECO:0007669"/>
    <property type="project" value="InterPro"/>
</dbReference>
<accession>A0A4R8DXB0</accession>
<organism evidence="3 4">
    <name type="scientific">Dinghuibacter silviterrae</name>
    <dbReference type="NCBI Taxonomy" id="1539049"/>
    <lineage>
        <taxon>Bacteria</taxon>
        <taxon>Pseudomonadati</taxon>
        <taxon>Bacteroidota</taxon>
        <taxon>Chitinophagia</taxon>
        <taxon>Chitinophagales</taxon>
        <taxon>Chitinophagaceae</taxon>
        <taxon>Dinghuibacter</taxon>
    </lineage>
</organism>
<dbReference type="SUPFAM" id="SSF82171">
    <property type="entry name" value="DPP6 N-terminal domain-like"/>
    <property type="match status" value="1"/>
</dbReference>
<keyword evidence="4" id="KW-1185">Reference proteome</keyword>
<dbReference type="Gene3D" id="3.40.50.1820">
    <property type="entry name" value="alpha/beta hydrolase"/>
    <property type="match status" value="1"/>
</dbReference>
<name>A0A4R8DXB0_9BACT</name>
<sequence>MIFFLLNIILASDSLGQKIEYSNKQILGKSPIDMTILRRWPHVNAPVISPNGAYVSYTINEQPENSRTLVVCGVNVSWEKKVVGGSDGFFSKDNRLFVFRHVDTLCFLELGTNIVNQIPNIQSMKFSNDSAVCWLGYCLKNSPHELIVRNILTGIEKNFSNVSSFVFSSSGSTLLLTSSVSNALDWVDLPKGDIKRIWPDDGVRINNYVFDRSGSQIVMMVTNPIPEGENSIWYYRAGMDSAIKLADDHSPGVDSGFVIGLSAPYFTKNGKYVLFSEKRTSKSQRPDPGAAMVDVWHYKDVRLNSEQQNDPTFEDVTCAIRTQGGPVVRIEKDGWKMVISPTFYNGDFTVVSNMGDFFWWDARQKESYYVVSFADGSRKLLRSGRIEELTVSSTGAYVLYFDGKERNYYIYDTKVNLSRNLTNTIPRRLDNEYELTFSGKYPDGVGIGAWLKNDTSVLIYDNYDIWQVDPSGKHTPIDLTNGYGFRQHIKFRLVNFSNDGESLTEGAPLLLTAFNVKNKYNGFYQVLPIKNNDPEKLCMGPYLLYRVDSQSPNGDDFDKGMIPVKASDANVWIIKKQTSTEAPNYFVTFDFRNFRPISDIQPQLKYNWLTTELVTYKQMDGSFSQGILYKPEDFDPKKKYPLIFSYYETFSHRMYEYPVPGLNHGRIDIPSYVSRGYLVFTPDIHYSVASVTGQLVGDAAVNSVVGAAKYLMRRPYIDSTKMGIQGHSFAGGETLYIITHSKLFAAACAASSTTSDEVSAYLSLLSSHGRPVGEFRQAHAEGGHDRIGVTLWEKPQLYINASPVFKANEVTTPLLIMHNRGDESCNWEQGLEMYIALRRLGKKVWMLQYDGQDHTVNGEAATDFTIRVDQFFDYYMKGKFPPKWMTVGVPARLKGIDTGLEVDSSGAKP</sequence>
<dbReference type="EMBL" id="SODV01000001">
    <property type="protein sequence ID" value="TDX01851.1"/>
    <property type="molecule type" value="Genomic_DNA"/>
</dbReference>
<proteinExistence type="predicted"/>
<dbReference type="GO" id="GO:0004252">
    <property type="term" value="F:serine-type endopeptidase activity"/>
    <property type="evidence" value="ECO:0007669"/>
    <property type="project" value="TreeGrafter"/>
</dbReference>
<comment type="caution">
    <text evidence="3">The sequence shown here is derived from an EMBL/GenBank/DDBJ whole genome shotgun (WGS) entry which is preliminary data.</text>
</comment>
<dbReference type="Pfam" id="PF00326">
    <property type="entry name" value="Peptidase_S9"/>
    <property type="match status" value="1"/>
</dbReference>
<reference evidence="3 4" key="1">
    <citation type="submission" date="2019-03" db="EMBL/GenBank/DDBJ databases">
        <title>Genomic Encyclopedia of Type Strains, Phase IV (KMG-IV): sequencing the most valuable type-strain genomes for metagenomic binning, comparative biology and taxonomic classification.</title>
        <authorList>
            <person name="Goeker M."/>
        </authorList>
    </citation>
    <scope>NUCLEOTIDE SEQUENCE [LARGE SCALE GENOMIC DNA]</scope>
    <source>
        <strain evidence="3 4">DSM 100059</strain>
    </source>
</reference>
<dbReference type="AlphaFoldDB" id="A0A4R8DXB0"/>
<feature type="domain" description="Peptidase S9 prolyl oligopeptidase catalytic" evidence="2">
    <location>
        <begin position="674"/>
        <end position="877"/>
    </location>
</feature>
<protein>
    <submittedName>
        <fullName evidence="3">Prolyl oligopeptidase family protein</fullName>
    </submittedName>
</protein>
<gene>
    <name evidence="3" type="ORF">EDB95_2895</name>
</gene>